<protein>
    <submittedName>
        <fullName evidence="1">Uncharacterized protein</fullName>
    </submittedName>
</protein>
<proteinExistence type="predicted"/>
<keyword evidence="2" id="KW-1185">Reference proteome</keyword>
<dbReference type="Proteomes" id="UP001589535">
    <property type="component" value="Unassembled WGS sequence"/>
</dbReference>
<evidence type="ECO:0000313" key="2">
    <source>
        <dbReference type="Proteomes" id="UP001589535"/>
    </source>
</evidence>
<name>A0ABV5U0Y3_9PSEU</name>
<gene>
    <name evidence="1" type="ORF">ACFFTO_12680</name>
</gene>
<evidence type="ECO:0000313" key="1">
    <source>
        <dbReference type="EMBL" id="MFB9685041.1"/>
    </source>
</evidence>
<sequence length="40" mass="4183">MPETETRRITRGDAAALLGGLVSGAFEVSGPDVLEQIVLI</sequence>
<dbReference type="EMBL" id="JBHMBK010000007">
    <property type="protein sequence ID" value="MFB9685041.1"/>
    <property type="molecule type" value="Genomic_DNA"/>
</dbReference>
<accession>A0ABV5U0Y3</accession>
<organism evidence="1 2">
    <name type="scientific">Amycolatopsis plumensis</name>
    <dbReference type="NCBI Taxonomy" id="236508"/>
    <lineage>
        <taxon>Bacteria</taxon>
        <taxon>Bacillati</taxon>
        <taxon>Actinomycetota</taxon>
        <taxon>Actinomycetes</taxon>
        <taxon>Pseudonocardiales</taxon>
        <taxon>Pseudonocardiaceae</taxon>
        <taxon>Amycolatopsis</taxon>
    </lineage>
</organism>
<reference evidence="1 2" key="1">
    <citation type="submission" date="2024-09" db="EMBL/GenBank/DDBJ databases">
        <authorList>
            <person name="Sun Q."/>
            <person name="Mori K."/>
        </authorList>
    </citation>
    <scope>NUCLEOTIDE SEQUENCE [LARGE SCALE GENOMIC DNA]</scope>
    <source>
        <strain evidence="1 2">JCM 13852</strain>
    </source>
</reference>
<dbReference type="RefSeq" id="WP_378192311.1">
    <property type="nucleotide sequence ID" value="NZ_JBHMBK010000007.1"/>
</dbReference>
<comment type="caution">
    <text evidence="1">The sequence shown here is derived from an EMBL/GenBank/DDBJ whole genome shotgun (WGS) entry which is preliminary data.</text>
</comment>